<sequence>DGGWLPKFPCHCASGGWASRAKSRPHFISGVRFKGGHGDRVKFWKDLWLGNQNLVDRFPTMFSIAANRDTLVSGSADFKGNHLVWAPVFTRAFKEVEGAHLAVLLELLHGFYLT</sequence>
<feature type="non-terminal residue" evidence="1">
    <location>
        <position position="1"/>
    </location>
</feature>
<proteinExistence type="predicted"/>
<dbReference type="Gramene" id="ERM94860">
    <property type="protein sequence ID" value="ERM94860"/>
    <property type="gene ID" value="AMTR_s00009p00101700"/>
</dbReference>
<dbReference type="AlphaFoldDB" id="W1NI51"/>
<dbReference type="PANTHER" id="PTHR36617">
    <property type="entry name" value="PROTEIN, PUTATIVE-RELATED"/>
    <property type="match status" value="1"/>
</dbReference>
<reference evidence="2" key="1">
    <citation type="journal article" date="2013" name="Science">
        <title>The Amborella genome and the evolution of flowering plants.</title>
        <authorList>
            <consortium name="Amborella Genome Project"/>
        </authorList>
    </citation>
    <scope>NUCLEOTIDE SEQUENCE [LARGE SCALE GENOMIC DNA]</scope>
</reference>
<dbReference type="eggNOG" id="KOG1075">
    <property type="taxonomic scope" value="Eukaryota"/>
</dbReference>
<name>W1NI51_AMBTC</name>
<dbReference type="HOGENOM" id="CLU_2162128_0_0_1"/>
<protein>
    <recommendedName>
        <fullName evidence="3">Reverse transcriptase zinc-binding domain-containing protein</fullName>
    </recommendedName>
</protein>
<dbReference type="EMBL" id="KI397501">
    <property type="protein sequence ID" value="ERM94860.1"/>
    <property type="molecule type" value="Genomic_DNA"/>
</dbReference>
<keyword evidence="2" id="KW-1185">Reference proteome</keyword>
<dbReference type="STRING" id="13333.W1NI51"/>
<evidence type="ECO:0008006" key="3">
    <source>
        <dbReference type="Google" id="ProtNLM"/>
    </source>
</evidence>
<accession>W1NI51</accession>
<dbReference type="OMA" id="HCASGGW"/>
<gene>
    <name evidence="1" type="ORF">AMTR_s00009p00101700</name>
</gene>
<dbReference type="PANTHER" id="PTHR36617:SF15">
    <property type="entry name" value="REVERSE TRANSCRIPTASE ZINC-BINDING DOMAIN-CONTAINING PROTEIN"/>
    <property type="match status" value="1"/>
</dbReference>
<organism evidence="1 2">
    <name type="scientific">Amborella trichopoda</name>
    <dbReference type="NCBI Taxonomy" id="13333"/>
    <lineage>
        <taxon>Eukaryota</taxon>
        <taxon>Viridiplantae</taxon>
        <taxon>Streptophyta</taxon>
        <taxon>Embryophyta</taxon>
        <taxon>Tracheophyta</taxon>
        <taxon>Spermatophyta</taxon>
        <taxon>Magnoliopsida</taxon>
        <taxon>Amborellales</taxon>
        <taxon>Amborellaceae</taxon>
        <taxon>Amborella</taxon>
    </lineage>
</organism>
<evidence type="ECO:0000313" key="2">
    <source>
        <dbReference type="Proteomes" id="UP000017836"/>
    </source>
</evidence>
<dbReference type="Proteomes" id="UP000017836">
    <property type="component" value="Unassembled WGS sequence"/>
</dbReference>
<evidence type="ECO:0000313" key="1">
    <source>
        <dbReference type="EMBL" id="ERM94860.1"/>
    </source>
</evidence>